<feature type="chain" id="PRO_5045237451" evidence="2">
    <location>
        <begin position="40"/>
        <end position="250"/>
    </location>
</feature>
<keyword evidence="4" id="KW-1185">Reference proteome</keyword>
<reference evidence="4" key="1">
    <citation type="journal article" date="2019" name="Int. J. Syst. Evol. Microbiol.">
        <title>The Global Catalogue of Microorganisms (GCM) 10K type strain sequencing project: providing services to taxonomists for standard genome sequencing and annotation.</title>
        <authorList>
            <consortium name="The Broad Institute Genomics Platform"/>
            <consortium name="The Broad Institute Genome Sequencing Center for Infectious Disease"/>
            <person name="Wu L."/>
            <person name="Ma J."/>
        </authorList>
    </citation>
    <scope>NUCLEOTIDE SEQUENCE [LARGE SCALE GENOMIC DNA]</scope>
    <source>
        <strain evidence="4">JCM 17688</strain>
    </source>
</reference>
<evidence type="ECO:0000313" key="3">
    <source>
        <dbReference type="EMBL" id="GAA4406068.1"/>
    </source>
</evidence>
<comment type="caution">
    <text evidence="3">The sequence shown here is derived from an EMBL/GenBank/DDBJ whole genome shotgun (WGS) entry which is preliminary data.</text>
</comment>
<feature type="signal peptide" evidence="2">
    <location>
        <begin position="1"/>
        <end position="39"/>
    </location>
</feature>
<dbReference type="Proteomes" id="UP001500635">
    <property type="component" value="Unassembled WGS sequence"/>
</dbReference>
<feature type="compositionally biased region" description="Low complexity" evidence="1">
    <location>
        <begin position="51"/>
        <end position="75"/>
    </location>
</feature>
<feature type="region of interest" description="Disordered" evidence="1">
    <location>
        <begin position="37"/>
        <end position="76"/>
    </location>
</feature>
<evidence type="ECO:0000256" key="1">
    <source>
        <dbReference type="SAM" id="MobiDB-lite"/>
    </source>
</evidence>
<protein>
    <submittedName>
        <fullName evidence="3">Uncharacterized protein</fullName>
    </submittedName>
</protein>
<organism evidence="3 4">
    <name type="scientific">Tsukamurella soli</name>
    <dbReference type="NCBI Taxonomy" id="644556"/>
    <lineage>
        <taxon>Bacteria</taxon>
        <taxon>Bacillati</taxon>
        <taxon>Actinomycetota</taxon>
        <taxon>Actinomycetes</taxon>
        <taxon>Mycobacteriales</taxon>
        <taxon>Tsukamurellaceae</taxon>
        <taxon>Tsukamurella</taxon>
    </lineage>
</organism>
<accession>A0ABP8KFK7</accession>
<gene>
    <name evidence="3" type="ORF">GCM10023147_49470</name>
</gene>
<evidence type="ECO:0000313" key="4">
    <source>
        <dbReference type="Proteomes" id="UP001500635"/>
    </source>
</evidence>
<proteinExistence type="predicted"/>
<name>A0ABP8KFK7_9ACTN</name>
<evidence type="ECO:0000256" key="2">
    <source>
        <dbReference type="SAM" id="SignalP"/>
    </source>
</evidence>
<dbReference type="EMBL" id="BAABFR010000149">
    <property type="protein sequence ID" value="GAA4406068.1"/>
    <property type="molecule type" value="Genomic_DNA"/>
</dbReference>
<keyword evidence="2" id="KW-0732">Signal</keyword>
<sequence>MFERFTHARPDGRSRRRYLFALPVVVTSVALSVSSTAAAAPSPTPSPSPSVPSVQSTSASSTSAPSTSAGSPALPGAGGAVGINPADVQCPLGWPKPKLKGGLASLILLAPAAGAFTDEAFAAGQAYDPVLSLAGPFLAAAQPQITGAQPALKGPVGALNAGEQNTLNTIKPFYQPYRKQLIEALTKAGNDMTPVLQEMAASPLGACLVAWEYQVVVGLQTGHYSTIATTGLGRLGAFARSSRAAGRPTP</sequence>
<dbReference type="RefSeq" id="WP_345001318.1">
    <property type="nucleotide sequence ID" value="NZ_BAABFR010000149.1"/>
</dbReference>